<dbReference type="AlphaFoldDB" id="A0AAV4SYJ9"/>
<accession>A0AAV4SYJ9</accession>
<reference evidence="1 2" key="1">
    <citation type="submission" date="2021-06" db="EMBL/GenBank/DDBJ databases">
        <title>Caerostris extrusa draft genome.</title>
        <authorList>
            <person name="Kono N."/>
            <person name="Arakawa K."/>
        </authorList>
    </citation>
    <scope>NUCLEOTIDE SEQUENCE [LARGE SCALE GENOMIC DNA]</scope>
</reference>
<dbReference type="Proteomes" id="UP001054945">
    <property type="component" value="Unassembled WGS sequence"/>
</dbReference>
<comment type="caution">
    <text evidence="1">The sequence shown here is derived from an EMBL/GenBank/DDBJ whole genome shotgun (WGS) entry which is preliminary data.</text>
</comment>
<organism evidence="1 2">
    <name type="scientific">Caerostris extrusa</name>
    <name type="common">Bark spider</name>
    <name type="synonym">Caerostris bankana</name>
    <dbReference type="NCBI Taxonomy" id="172846"/>
    <lineage>
        <taxon>Eukaryota</taxon>
        <taxon>Metazoa</taxon>
        <taxon>Ecdysozoa</taxon>
        <taxon>Arthropoda</taxon>
        <taxon>Chelicerata</taxon>
        <taxon>Arachnida</taxon>
        <taxon>Araneae</taxon>
        <taxon>Araneomorphae</taxon>
        <taxon>Entelegynae</taxon>
        <taxon>Araneoidea</taxon>
        <taxon>Araneidae</taxon>
        <taxon>Caerostris</taxon>
    </lineage>
</organism>
<proteinExistence type="predicted"/>
<feature type="non-terminal residue" evidence="1">
    <location>
        <position position="1"/>
    </location>
</feature>
<protein>
    <submittedName>
        <fullName evidence="1">Uncharacterized protein</fullName>
    </submittedName>
</protein>
<dbReference type="EMBL" id="BPLR01010306">
    <property type="protein sequence ID" value="GIY38459.1"/>
    <property type="molecule type" value="Genomic_DNA"/>
</dbReference>
<name>A0AAV4SYJ9_CAEEX</name>
<evidence type="ECO:0000313" key="1">
    <source>
        <dbReference type="EMBL" id="GIY38459.1"/>
    </source>
</evidence>
<sequence length="113" mass="12812">LRIAKNENSHPYRDMNAHSLKLKPENQNLVFFDGGHYETPSDAAEKYYSANGGGDYLNSCFFTARAAMFVSSVEITSHSPKEMLSVDGCRGLLWHEARLSFCQEMWQHGHVKT</sequence>
<keyword evidence="2" id="KW-1185">Reference proteome</keyword>
<gene>
    <name evidence="1" type="ORF">CEXT_477151</name>
</gene>
<evidence type="ECO:0000313" key="2">
    <source>
        <dbReference type="Proteomes" id="UP001054945"/>
    </source>
</evidence>